<dbReference type="GO" id="GO:0050661">
    <property type="term" value="F:NADP binding"/>
    <property type="evidence" value="ECO:0007669"/>
    <property type="project" value="InterPro"/>
</dbReference>
<feature type="domain" description="Phosphogluconate dehydrogenase NAD-binding putative C-terminal" evidence="2">
    <location>
        <begin position="189"/>
        <end position="257"/>
    </location>
</feature>
<sequence>MTKVAILYPGDMGVNIAKLLIEKGFDVYSDLDERSESTRKKAFAIGVQQLSINEIVSEVDFVVSLVPPSAVKDVAQAYIDACDGQNRIAMFVDMNAKSTDMVKELSTMFKAVDVPFINACVIGRAAFLRDEGVVYYSGEQVVEWENLINNILEIKYLGDQVTAATAFKMCFAGFNKTITAVFFEIATAANHFGITDELFEEINRKMSGTMGDISKIVGNYPKHINRRKQEMSELNNMLVSENIYTKMASAAALTFEEIADKQYFRSLKEEGSFSLMTILKKLS</sequence>
<feature type="domain" description="6-phosphogluconate dehydrogenase NADP-binding" evidence="1">
    <location>
        <begin position="10"/>
        <end position="126"/>
    </location>
</feature>
<evidence type="ECO:0000313" key="4">
    <source>
        <dbReference type="Proteomes" id="UP000245627"/>
    </source>
</evidence>
<dbReference type="EMBL" id="QDKG01000004">
    <property type="protein sequence ID" value="PVH24855.1"/>
    <property type="molecule type" value="Genomic_DNA"/>
</dbReference>
<name>A0A2T8HHG2_9SPHI</name>
<dbReference type="InterPro" id="IPR013328">
    <property type="entry name" value="6PGD_dom2"/>
</dbReference>
<proteinExistence type="predicted"/>
<dbReference type="RefSeq" id="WP_116776235.1">
    <property type="nucleotide sequence ID" value="NZ_QDKG01000004.1"/>
</dbReference>
<dbReference type="InterPro" id="IPR051265">
    <property type="entry name" value="HIBADH-related_NP60_sf"/>
</dbReference>
<evidence type="ECO:0000259" key="1">
    <source>
        <dbReference type="Pfam" id="PF03446"/>
    </source>
</evidence>
<dbReference type="OrthoDB" id="9786703at2"/>
<gene>
    <name evidence="3" type="ORF">DC487_12100</name>
</gene>
<dbReference type="InterPro" id="IPR008927">
    <property type="entry name" value="6-PGluconate_DH-like_C_sf"/>
</dbReference>
<dbReference type="Pfam" id="PF09130">
    <property type="entry name" value="DUF1932"/>
    <property type="match status" value="1"/>
</dbReference>
<reference evidence="3 4" key="1">
    <citation type="submission" date="2018-04" db="EMBL/GenBank/DDBJ databases">
        <title>Sphingobacterium cortibacter sp. nov.</title>
        <authorList>
            <person name="Li Y."/>
        </authorList>
    </citation>
    <scope>NUCLEOTIDE SEQUENCE [LARGE SCALE GENOMIC DNA]</scope>
    <source>
        <strain evidence="3 4">2c-3</strain>
    </source>
</reference>
<protein>
    <recommendedName>
        <fullName evidence="5">NAD(P)-dependent oxidoreductase</fullName>
    </recommendedName>
</protein>
<dbReference type="Gene3D" id="3.40.50.720">
    <property type="entry name" value="NAD(P)-binding Rossmann-like Domain"/>
    <property type="match status" value="1"/>
</dbReference>
<evidence type="ECO:0000259" key="2">
    <source>
        <dbReference type="Pfam" id="PF09130"/>
    </source>
</evidence>
<accession>A0A2T8HHG2</accession>
<dbReference type="Proteomes" id="UP000245627">
    <property type="component" value="Unassembled WGS sequence"/>
</dbReference>
<dbReference type="SUPFAM" id="SSF51735">
    <property type="entry name" value="NAD(P)-binding Rossmann-fold domains"/>
    <property type="match status" value="1"/>
</dbReference>
<organism evidence="3 4">
    <name type="scientific">Sphingobacterium corticibacter</name>
    <dbReference type="NCBI Taxonomy" id="2171749"/>
    <lineage>
        <taxon>Bacteria</taxon>
        <taxon>Pseudomonadati</taxon>
        <taxon>Bacteroidota</taxon>
        <taxon>Sphingobacteriia</taxon>
        <taxon>Sphingobacteriales</taxon>
        <taxon>Sphingobacteriaceae</taxon>
        <taxon>Sphingobacterium</taxon>
    </lineage>
</organism>
<dbReference type="InterPro" id="IPR006115">
    <property type="entry name" value="6PGDH_NADP-bd"/>
</dbReference>
<evidence type="ECO:0008006" key="5">
    <source>
        <dbReference type="Google" id="ProtNLM"/>
    </source>
</evidence>
<dbReference type="Gene3D" id="1.10.1040.10">
    <property type="entry name" value="N-(1-d-carboxylethyl)-l-norvaline Dehydrogenase, domain 2"/>
    <property type="match status" value="1"/>
</dbReference>
<dbReference type="PANTHER" id="PTHR43580:SF2">
    <property type="entry name" value="CYTOKINE-LIKE NUCLEAR FACTOR N-PAC"/>
    <property type="match status" value="1"/>
</dbReference>
<evidence type="ECO:0000313" key="3">
    <source>
        <dbReference type="EMBL" id="PVH24855.1"/>
    </source>
</evidence>
<dbReference type="SUPFAM" id="SSF48179">
    <property type="entry name" value="6-phosphogluconate dehydrogenase C-terminal domain-like"/>
    <property type="match status" value="1"/>
</dbReference>
<dbReference type="Pfam" id="PF03446">
    <property type="entry name" value="NAD_binding_2"/>
    <property type="match status" value="1"/>
</dbReference>
<comment type="caution">
    <text evidence="3">The sequence shown here is derived from an EMBL/GenBank/DDBJ whole genome shotgun (WGS) entry which is preliminary data.</text>
</comment>
<dbReference type="PANTHER" id="PTHR43580">
    <property type="entry name" value="OXIDOREDUCTASE GLYR1-RELATED"/>
    <property type="match status" value="1"/>
</dbReference>
<dbReference type="InterPro" id="IPR036291">
    <property type="entry name" value="NAD(P)-bd_dom_sf"/>
</dbReference>
<dbReference type="AlphaFoldDB" id="A0A2T8HHG2"/>
<dbReference type="InterPro" id="IPR015814">
    <property type="entry name" value="Pgluconate_DH_NAD-bd_C"/>
</dbReference>
<keyword evidence="4" id="KW-1185">Reference proteome</keyword>